<feature type="region of interest" description="Disordered" evidence="1">
    <location>
        <begin position="212"/>
        <end position="231"/>
    </location>
</feature>
<evidence type="ECO:0000256" key="1">
    <source>
        <dbReference type="SAM" id="MobiDB-lite"/>
    </source>
</evidence>
<reference evidence="3" key="1">
    <citation type="journal article" date="2023" name="Mol. Phylogenet. Evol.">
        <title>Genome-scale phylogeny and comparative genomics of the fungal order Sordariales.</title>
        <authorList>
            <person name="Hensen N."/>
            <person name="Bonometti L."/>
            <person name="Westerberg I."/>
            <person name="Brannstrom I.O."/>
            <person name="Guillou S."/>
            <person name="Cros-Aarteil S."/>
            <person name="Calhoun S."/>
            <person name="Haridas S."/>
            <person name="Kuo A."/>
            <person name="Mondo S."/>
            <person name="Pangilinan J."/>
            <person name="Riley R."/>
            <person name="LaButti K."/>
            <person name="Andreopoulos B."/>
            <person name="Lipzen A."/>
            <person name="Chen C."/>
            <person name="Yan M."/>
            <person name="Daum C."/>
            <person name="Ng V."/>
            <person name="Clum A."/>
            <person name="Steindorff A."/>
            <person name="Ohm R.A."/>
            <person name="Martin F."/>
            <person name="Silar P."/>
            <person name="Natvig D.O."/>
            <person name="Lalanne C."/>
            <person name="Gautier V."/>
            <person name="Ament-Velasquez S.L."/>
            <person name="Kruys A."/>
            <person name="Hutchinson M.I."/>
            <person name="Powell A.J."/>
            <person name="Barry K."/>
            <person name="Miller A.N."/>
            <person name="Grigoriev I.V."/>
            <person name="Debuchy R."/>
            <person name="Gladieux P."/>
            <person name="Hiltunen Thoren M."/>
            <person name="Johannesson H."/>
        </authorList>
    </citation>
    <scope>NUCLEOTIDE SEQUENCE [LARGE SCALE GENOMIC DNA]</scope>
    <source>
        <strain evidence="3">CBS 340.73</strain>
    </source>
</reference>
<evidence type="ECO:0000313" key="3">
    <source>
        <dbReference type="Proteomes" id="UP001303473"/>
    </source>
</evidence>
<accession>A0AAN6S7P5</accession>
<evidence type="ECO:0000313" key="2">
    <source>
        <dbReference type="EMBL" id="KAK3943534.1"/>
    </source>
</evidence>
<gene>
    <name evidence="2" type="ORF">QBC46DRAFT_419926</name>
</gene>
<feature type="compositionally biased region" description="Acidic residues" evidence="1">
    <location>
        <begin position="219"/>
        <end position="228"/>
    </location>
</feature>
<proteinExistence type="predicted"/>
<dbReference type="AlphaFoldDB" id="A0AAN6S7P5"/>
<name>A0AAN6S7P5_9PEZI</name>
<organism evidence="2 3">
    <name type="scientific">Diplogelasinospora grovesii</name>
    <dbReference type="NCBI Taxonomy" id="303347"/>
    <lineage>
        <taxon>Eukaryota</taxon>
        <taxon>Fungi</taxon>
        <taxon>Dikarya</taxon>
        <taxon>Ascomycota</taxon>
        <taxon>Pezizomycotina</taxon>
        <taxon>Sordariomycetes</taxon>
        <taxon>Sordariomycetidae</taxon>
        <taxon>Sordariales</taxon>
        <taxon>Diplogelasinosporaceae</taxon>
        <taxon>Diplogelasinospora</taxon>
    </lineage>
</organism>
<keyword evidence="3" id="KW-1185">Reference proteome</keyword>
<protein>
    <submittedName>
        <fullName evidence="2">Uncharacterized protein</fullName>
    </submittedName>
</protein>
<sequence length="364" mass="39507">MDPSSSPSGGSTATSAEAMDTAQTIMMSFLKEGESELQFLFLLGVITVFTSTRTSISGALRLAYLESDSLVLSFNRHLPSWPSLRGCSLLLSLVLAARSWAYATIILIIAWQYLLHKYTEGVHNVTKKVNNSCYRATVVASNASQHVQRAAEYEAQVLAILATARRDLRRTQSSLKVTDYFDVATESWSALGRITAPLETATKAARKVLEEAENRQDNELDEPNEDGGEGSLATRLYESAKAAVEAAEEMWEHARDAQDALKRVTDGRAAESGNYQAVATAAREFRVALGSVSADQFIVNEGAERVKWLAGQAKTLAEGGDFKAANSMAAEAEKEAVGTLNAEKQLVAAVEAAREVLWRLHLGE</sequence>
<dbReference type="Proteomes" id="UP001303473">
    <property type="component" value="Unassembled WGS sequence"/>
</dbReference>
<dbReference type="EMBL" id="MU853765">
    <property type="protein sequence ID" value="KAK3943534.1"/>
    <property type="molecule type" value="Genomic_DNA"/>
</dbReference>
<comment type="caution">
    <text evidence="2">The sequence shown here is derived from an EMBL/GenBank/DDBJ whole genome shotgun (WGS) entry which is preliminary data.</text>
</comment>